<dbReference type="PANTHER" id="PTHR30543">
    <property type="entry name" value="CHROMATE REDUCTASE"/>
    <property type="match status" value="1"/>
</dbReference>
<dbReference type="PANTHER" id="PTHR30543:SF21">
    <property type="entry name" value="NAD(P)H-DEPENDENT FMN REDUCTASE LOT6"/>
    <property type="match status" value="1"/>
</dbReference>
<organism evidence="2 3">
    <name type="scientific">Nonomuraea longicatena</name>
    <dbReference type="NCBI Taxonomy" id="83682"/>
    <lineage>
        <taxon>Bacteria</taxon>
        <taxon>Bacillati</taxon>
        <taxon>Actinomycetota</taxon>
        <taxon>Actinomycetes</taxon>
        <taxon>Streptosporangiales</taxon>
        <taxon>Streptosporangiaceae</taxon>
        <taxon>Nonomuraea</taxon>
    </lineage>
</organism>
<dbReference type="Pfam" id="PF03358">
    <property type="entry name" value="FMN_red"/>
    <property type="match status" value="1"/>
</dbReference>
<dbReference type="InterPro" id="IPR029039">
    <property type="entry name" value="Flavoprotein-like_sf"/>
</dbReference>
<dbReference type="RefSeq" id="WP_343950886.1">
    <property type="nucleotide sequence ID" value="NZ_BAAAHQ010000015.1"/>
</dbReference>
<keyword evidence="3" id="KW-1185">Reference proteome</keyword>
<dbReference type="Gene3D" id="3.40.50.360">
    <property type="match status" value="1"/>
</dbReference>
<sequence>MQTRILRLAVVVASVREGRVGPTVARWFVTAVDQFGQFEVDVVDLASARLPPVITDEPPPEVVALRPRLDAADAFVLVTPEYNRGYPASLKTLIDWYVEEWRAKPVGFVSYGGRGGGLRSVDHLGSVLGELHAVPLRDTVSFHIVDKQFGPDGQAVAPEECGMAAKTLLSRLLWWASALGEARAAQPYEV</sequence>
<evidence type="ECO:0000313" key="3">
    <source>
        <dbReference type="Proteomes" id="UP001501578"/>
    </source>
</evidence>
<dbReference type="InterPro" id="IPR005025">
    <property type="entry name" value="FMN_Rdtase-like_dom"/>
</dbReference>
<dbReference type="InterPro" id="IPR050712">
    <property type="entry name" value="NAD(P)H-dep_reductase"/>
</dbReference>
<reference evidence="3" key="1">
    <citation type="journal article" date="2019" name="Int. J. Syst. Evol. Microbiol.">
        <title>The Global Catalogue of Microorganisms (GCM) 10K type strain sequencing project: providing services to taxonomists for standard genome sequencing and annotation.</title>
        <authorList>
            <consortium name="The Broad Institute Genomics Platform"/>
            <consortium name="The Broad Institute Genome Sequencing Center for Infectious Disease"/>
            <person name="Wu L."/>
            <person name="Ma J."/>
        </authorList>
    </citation>
    <scope>NUCLEOTIDE SEQUENCE [LARGE SCALE GENOMIC DNA]</scope>
    <source>
        <strain evidence="3">JCM 11136</strain>
    </source>
</reference>
<name>A0ABP4A1Q1_9ACTN</name>
<proteinExistence type="predicted"/>
<gene>
    <name evidence="2" type="ORF">GCM10009560_34500</name>
</gene>
<dbReference type="Proteomes" id="UP001501578">
    <property type="component" value="Unassembled WGS sequence"/>
</dbReference>
<protein>
    <submittedName>
        <fullName evidence="2">NAD(P)H-dependent oxidoreductase</fullName>
    </submittedName>
</protein>
<dbReference type="EMBL" id="BAAAHQ010000015">
    <property type="protein sequence ID" value="GAA0930178.1"/>
    <property type="molecule type" value="Genomic_DNA"/>
</dbReference>
<comment type="caution">
    <text evidence="2">The sequence shown here is derived from an EMBL/GenBank/DDBJ whole genome shotgun (WGS) entry which is preliminary data.</text>
</comment>
<accession>A0ABP4A1Q1</accession>
<dbReference type="SUPFAM" id="SSF52218">
    <property type="entry name" value="Flavoproteins"/>
    <property type="match status" value="1"/>
</dbReference>
<evidence type="ECO:0000313" key="2">
    <source>
        <dbReference type="EMBL" id="GAA0930178.1"/>
    </source>
</evidence>
<evidence type="ECO:0000259" key="1">
    <source>
        <dbReference type="Pfam" id="PF03358"/>
    </source>
</evidence>
<feature type="domain" description="NADPH-dependent FMN reductase-like" evidence="1">
    <location>
        <begin position="7"/>
        <end position="143"/>
    </location>
</feature>